<name>E1YMR5_9BACT</name>
<reference evidence="2" key="1">
    <citation type="journal article" date="2011" name="Environ. Microbiol.">
        <title>Genomic insights into the metabolic potential of the polycyclic aromatic hydrocarbon degrading sulfate-reducing Deltaproteobacterium N47.</title>
        <authorList>
            <person name="Bergmann F."/>
            <person name="Selesi D."/>
            <person name="Weinmaier T."/>
            <person name="Tischler P."/>
            <person name="Rattei T."/>
            <person name="Meckenstock R.U."/>
        </authorList>
    </citation>
    <scope>NUCLEOTIDE SEQUENCE</scope>
</reference>
<proteinExistence type="predicted"/>
<gene>
    <name evidence="2" type="ORF">N47_N26840</name>
</gene>
<accession>E1YMR5</accession>
<organism evidence="2">
    <name type="scientific">uncultured Desulfobacterium sp</name>
    <dbReference type="NCBI Taxonomy" id="201089"/>
    <lineage>
        <taxon>Bacteria</taxon>
        <taxon>Pseudomonadati</taxon>
        <taxon>Thermodesulfobacteriota</taxon>
        <taxon>Desulfobacteria</taxon>
        <taxon>Desulfobacterales</taxon>
        <taxon>Desulfobacteriaceae</taxon>
        <taxon>Desulfobacterium</taxon>
        <taxon>environmental samples</taxon>
    </lineage>
</organism>
<dbReference type="EMBL" id="FR695879">
    <property type="protein sequence ID" value="CBX31859.1"/>
    <property type="molecule type" value="Genomic_DNA"/>
</dbReference>
<protein>
    <submittedName>
        <fullName evidence="2">Uncharacterized protein</fullName>
    </submittedName>
</protein>
<evidence type="ECO:0000313" key="2">
    <source>
        <dbReference type="EMBL" id="CBX31859.1"/>
    </source>
</evidence>
<feature type="region of interest" description="Disordered" evidence="1">
    <location>
        <begin position="1"/>
        <end position="31"/>
    </location>
</feature>
<feature type="compositionally biased region" description="Basic and acidic residues" evidence="1">
    <location>
        <begin position="13"/>
        <end position="26"/>
    </location>
</feature>
<dbReference type="AlphaFoldDB" id="E1YMR5"/>
<sequence>MRRSLWAGLPAHRRADKEDRVEEPLKSSRPNQKGGLIELVKYILPPNLLDVNRF</sequence>
<evidence type="ECO:0000256" key="1">
    <source>
        <dbReference type="SAM" id="MobiDB-lite"/>
    </source>
</evidence>